<protein>
    <submittedName>
        <fullName evidence="1">Uncharacterized protein</fullName>
    </submittedName>
</protein>
<name>A0A7Y4MU23_MYXXA</name>
<dbReference type="Proteomes" id="UP000533080">
    <property type="component" value="Unassembled WGS sequence"/>
</dbReference>
<organism evidence="1 2">
    <name type="scientific">Myxococcus xanthus</name>
    <dbReference type="NCBI Taxonomy" id="34"/>
    <lineage>
        <taxon>Bacteria</taxon>
        <taxon>Pseudomonadati</taxon>
        <taxon>Myxococcota</taxon>
        <taxon>Myxococcia</taxon>
        <taxon>Myxococcales</taxon>
        <taxon>Cystobacterineae</taxon>
        <taxon>Myxococcaceae</taxon>
        <taxon>Myxococcus</taxon>
    </lineage>
</organism>
<dbReference type="AlphaFoldDB" id="A0A7Y4MU23"/>
<comment type="caution">
    <text evidence="1">The sequence shown here is derived from an EMBL/GenBank/DDBJ whole genome shotgun (WGS) entry which is preliminary data.</text>
</comment>
<evidence type="ECO:0000313" key="2">
    <source>
        <dbReference type="Proteomes" id="UP000533080"/>
    </source>
</evidence>
<proteinExistence type="predicted"/>
<sequence>MSNRCTRRCATPPDFTSADPFLFLGANLMKRLIQGLSLTSLCLSLAACGANKFYTLPVDSHDASTTKTSIGVCALESGLESQSLDNTAIAVTYDATSTMYYRYDGTDAYTFQVSVDDKQVPPEELEAKLATVRKKGEELYLCAQDRINPRFVAAPTHAPAQTNVTINLSAPGANSQDALSAGASVSTNTNTASASTTSASASVDLGEGTCARAVDCYARLAKTVCEGAQDCSFKVEMSGNDEASCRDALLRVPDLIQPFKMIRPNLSAPAVCRAE</sequence>
<dbReference type="EMBL" id="JABFNT010000116">
    <property type="protein sequence ID" value="NOJ82167.1"/>
    <property type="molecule type" value="Genomic_DNA"/>
</dbReference>
<reference evidence="1 2" key="1">
    <citation type="submission" date="2020-05" db="EMBL/GenBank/DDBJ databases">
        <authorList>
            <person name="Whitworth D."/>
        </authorList>
    </citation>
    <scope>NUCLEOTIDE SEQUENCE [LARGE SCALE GENOMIC DNA]</scope>
    <source>
        <strain evidence="1 2">AM005</strain>
    </source>
</reference>
<evidence type="ECO:0000313" key="1">
    <source>
        <dbReference type="EMBL" id="NOJ82167.1"/>
    </source>
</evidence>
<gene>
    <name evidence="1" type="ORF">HNV28_28225</name>
</gene>
<accession>A0A7Y4MU23</accession>